<proteinExistence type="predicted"/>
<keyword evidence="1" id="KW-0732">Signal</keyword>
<reference evidence="2" key="1">
    <citation type="journal article" date="2022" name="bioRxiv">
        <title>Sequencing and chromosome-scale assembly of the giantPleurodeles waltlgenome.</title>
        <authorList>
            <person name="Brown T."/>
            <person name="Elewa A."/>
            <person name="Iarovenko S."/>
            <person name="Subramanian E."/>
            <person name="Araus A.J."/>
            <person name="Petzold A."/>
            <person name="Susuki M."/>
            <person name="Suzuki K.-i.T."/>
            <person name="Hayashi T."/>
            <person name="Toyoda A."/>
            <person name="Oliveira C."/>
            <person name="Osipova E."/>
            <person name="Leigh N.D."/>
            <person name="Simon A."/>
            <person name="Yun M.H."/>
        </authorList>
    </citation>
    <scope>NUCLEOTIDE SEQUENCE</scope>
    <source>
        <strain evidence="2">20211129_DDA</strain>
        <tissue evidence="2">Liver</tissue>
    </source>
</reference>
<dbReference type="Proteomes" id="UP001066276">
    <property type="component" value="Chromosome 2_1"/>
</dbReference>
<evidence type="ECO:0000313" key="2">
    <source>
        <dbReference type="EMBL" id="KAJ1199462.1"/>
    </source>
</evidence>
<keyword evidence="3" id="KW-1185">Reference proteome</keyword>
<sequence>MWDICAGYMKRKAGLLLAWLVCSHTARTPISGITLSDGSLVHDPLSINAVFREYYLALYTHPEILLLDTLGDLQLKTLNGENAVLLGAGVAEDEVKLAISDLATGVFCGKELSAGSLYSGREVRVERDYIVMVLQWTFSQAKRRAVSLSR</sequence>
<name>A0AAV7VDL4_PLEWA</name>
<comment type="caution">
    <text evidence="2">The sequence shown here is derived from an EMBL/GenBank/DDBJ whole genome shotgun (WGS) entry which is preliminary data.</text>
</comment>
<evidence type="ECO:0000256" key="1">
    <source>
        <dbReference type="SAM" id="SignalP"/>
    </source>
</evidence>
<feature type="chain" id="PRO_5043630807" evidence="1">
    <location>
        <begin position="26"/>
        <end position="150"/>
    </location>
</feature>
<organism evidence="2 3">
    <name type="scientific">Pleurodeles waltl</name>
    <name type="common">Iberian ribbed newt</name>
    <dbReference type="NCBI Taxonomy" id="8319"/>
    <lineage>
        <taxon>Eukaryota</taxon>
        <taxon>Metazoa</taxon>
        <taxon>Chordata</taxon>
        <taxon>Craniata</taxon>
        <taxon>Vertebrata</taxon>
        <taxon>Euteleostomi</taxon>
        <taxon>Amphibia</taxon>
        <taxon>Batrachia</taxon>
        <taxon>Caudata</taxon>
        <taxon>Salamandroidea</taxon>
        <taxon>Salamandridae</taxon>
        <taxon>Pleurodelinae</taxon>
        <taxon>Pleurodeles</taxon>
    </lineage>
</organism>
<dbReference type="EMBL" id="JANPWB010000003">
    <property type="protein sequence ID" value="KAJ1199462.1"/>
    <property type="molecule type" value="Genomic_DNA"/>
</dbReference>
<evidence type="ECO:0000313" key="3">
    <source>
        <dbReference type="Proteomes" id="UP001066276"/>
    </source>
</evidence>
<feature type="signal peptide" evidence="1">
    <location>
        <begin position="1"/>
        <end position="25"/>
    </location>
</feature>
<protein>
    <submittedName>
        <fullName evidence="2">Uncharacterized protein</fullName>
    </submittedName>
</protein>
<gene>
    <name evidence="2" type="ORF">NDU88_003296</name>
</gene>
<dbReference type="AlphaFoldDB" id="A0AAV7VDL4"/>
<accession>A0AAV7VDL4</accession>